<name>A0A0J9CH73_9FIRM</name>
<dbReference type="GeneID" id="93165696"/>
<evidence type="ECO:0000313" key="1">
    <source>
        <dbReference type="EMBL" id="KMW23701.1"/>
    </source>
</evidence>
<organism evidence="1 2">
    <name type="scientific">[Clostridium] citroniae WAL-19142</name>
    <dbReference type="NCBI Taxonomy" id="742734"/>
    <lineage>
        <taxon>Bacteria</taxon>
        <taxon>Bacillati</taxon>
        <taxon>Bacillota</taxon>
        <taxon>Clostridia</taxon>
        <taxon>Lachnospirales</taxon>
        <taxon>Lachnospiraceae</taxon>
        <taxon>Enterocloster</taxon>
    </lineage>
</organism>
<proteinExistence type="predicted"/>
<accession>A0A0J9CH73</accession>
<evidence type="ECO:0008006" key="3">
    <source>
        <dbReference type="Google" id="ProtNLM"/>
    </source>
</evidence>
<reference evidence="1 2" key="1">
    <citation type="submission" date="2011-04" db="EMBL/GenBank/DDBJ databases">
        <title>The Genome Sequence of Clostridium citroniae WAL-19142.</title>
        <authorList>
            <consortium name="The Broad Institute Genome Sequencing Platform"/>
            <person name="Earl A."/>
            <person name="Ward D."/>
            <person name="Feldgarden M."/>
            <person name="Gevers D."/>
            <person name="Warren Y.A."/>
            <person name="Tyrrell K.L."/>
            <person name="Citron D.M."/>
            <person name="Goldstein E.J."/>
            <person name="Daigneault M."/>
            <person name="Allen-Vercoe E."/>
            <person name="Young S.K."/>
            <person name="Zeng Q."/>
            <person name="Gargeya S."/>
            <person name="Fitzgerald M."/>
            <person name="Haas B."/>
            <person name="Abouelleil A."/>
            <person name="Alvarado L."/>
            <person name="Arachchi H.M."/>
            <person name="Berlin A."/>
            <person name="Brown A."/>
            <person name="Chapman S.B."/>
            <person name="Chen Z."/>
            <person name="Dunbar C."/>
            <person name="Freedman E."/>
            <person name="Gearin G."/>
            <person name="Gellesch M."/>
            <person name="Goldberg J."/>
            <person name="Griggs A."/>
            <person name="Gujja S."/>
            <person name="Heilman E.R."/>
            <person name="Heiman D."/>
            <person name="Howarth C."/>
            <person name="Larson L."/>
            <person name="Lui A."/>
            <person name="MacDonald P.J."/>
            <person name="Mehta T."/>
            <person name="Montmayeur A."/>
            <person name="Murphy C."/>
            <person name="Neiman D."/>
            <person name="Pearson M."/>
            <person name="Priest M."/>
            <person name="Roberts A."/>
            <person name="Saif S."/>
            <person name="Shea T."/>
            <person name="Shenoy N."/>
            <person name="Sisk P."/>
            <person name="Stolte C."/>
            <person name="Sykes S."/>
            <person name="White J."/>
            <person name="Yandava C."/>
            <person name="Wortman J."/>
            <person name="Nusbaum C."/>
            <person name="Birren B."/>
        </authorList>
    </citation>
    <scope>NUCLEOTIDE SEQUENCE [LARGE SCALE GENOMIC DNA]</scope>
    <source>
        <strain evidence="1 2">WAL-19142</strain>
    </source>
</reference>
<dbReference type="RefSeq" id="WP_048929312.1">
    <property type="nucleotide sequence ID" value="NZ_KQ235876.1"/>
</dbReference>
<gene>
    <name evidence="1" type="ORF">HMPREF9470_00917</name>
</gene>
<evidence type="ECO:0000313" key="2">
    <source>
        <dbReference type="Proteomes" id="UP000037392"/>
    </source>
</evidence>
<dbReference type="SUPFAM" id="SSF56219">
    <property type="entry name" value="DNase I-like"/>
    <property type="match status" value="1"/>
</dbReference>
<comment type="caution">
    <text evidence="1">The sequence shown here is derived from an EMBL/GenBank/DDBJ whole genome shotgun (WGS) entry which is preliminary data.</text>
</comment>
<dbReference type="InterPro" id="IPR036691">
    <property type="entry name" value="Endo/exonu/phosph_ase_sf"/>
</dbReference>
<sequence length="281" mass="32683">MINIMFWNANAGKFKNHIKVKGMIDECICSMIVEYKCDIFVLAEYEYDLEALCNRISIKNRDFKIGPSFQHTRVKMIMDSRLKSEVIRDNNYFVIYSIQSLRTQFLLAGVHFPSKMHGKNGESGELIGRRLIFNLIESEKVVMHEKAVIIGDFNANPFEPVMLNADMMHSYPRADFVLNKKVRKVYDTEYSIYYNPMWNLWGDEGLTGGTYHYDAGGVSNLCWNIYDQVILSHDMVNYFLRESLEIVNHIGDLSLLNKRGIPDSDRFSDHLPIFFSLKEDI</sequence>
<dbReference type="OrthoDB" id="262492at2"/>
<dbReference type="AlphaFoldDB" id="A0A0J9CH73"/>
<protein>
    <recommendedName>
        <fullName evidence="3">Endonuclease/exonuclease/phosphatase domain-containing protein</fullName>
    </recommendedName>
</protein>
<dbReference type="Proteomes" id="UP000037392">
    <property type="component" value="Unassembled WGS sequence"/>
</dbReference>
<dbReference type="Gene3D" id="3.60.10.10">
    <property type="entry name" value="Endonuclease/exonuclease/phosphatase"/>
    <property type="match status" value="1"/>
</dbReference>
<dbReference type="PATRIC" id="fig|742734.4.peg.972"/>
<dbReference type="EMBL" id="ADLK01000005">
    <property type="protein sequence ID" value="KMW23701.1"/>
    <property type="molecule type" value="Genomic_DNA"/>
</dbReference>